<evidence type="ECO:0000256" key="1">
    <source>
        <dbReference type="SAM" id="MobiDB-lite"/>
    </source>
</evidence>
<sequence length="142" mass="16041">MYIQSHVLEGMIKFSIRNAPMSNIGPYPLREKIIQPPPQQRILFPPPRKKIPKPPEKKSTAHIYESGSVHVREINSFPRTPWASFIGGRTGARGQSRCSSGTTSCRVGGSNRRDRKILPRYFARANGSLPIPRVSHLEARRK</sequence>
<feature type="compositionally biased region" description="Polar residues" evidence="1">
    <location>
        <begin position="96"/>
        <end position="105"/>
    </location>
</feature>
<evidence type="ECO:0000313" key="3">
    <source>
        <dbReference type="Proteomes" id="UP001054945"/>
    </source>
</evidence>
<evidence type="ECO:0000313" key="2">
    <source>
        <dbReference type="EMBL" id="GIX93136.1"/>
    </source>
</evidence>
<comment type="caution">
    <text evidence="2">The sequence shown here is derived from an EMBL/GenBank/DDBJ whole genome shotgun (WGS) entry which is preliminary data.</text>
</comment>
<organism evidence="2 3">
    <name type="scientific">Caerostris extrusa</name>
    <name type="common">Bark spider</name>
    <name type="synonym">Caerostris bankana</name>
    <dbReference type="NCBI Taxonomy" id="172846"/>
    <lineage>
        <taxon>Eukaryota</taxon>
        <taxon>Metazoa</taxon>
        <taxon>Ecdysozoa</taxon>
        <taxon>Arthropoda</taxon>
        <taxon>Chelicerata</taxon>
        <taxon>Arachnida</taxon>
        <taxon>Araneae</taxon>
        <taxon>Araneomorphae</taxon>
        <taxon>Entelegynae</taxon>
        <taxon>Araneoidea</taxon>
        <taxon>Araneidae</taxon>
        <taxon>Caerostris</taxon>
    </lineage>
</organism>
<gene>
    <name evidence="2" type="ORF">CEXT_264081</name>
</gene>
<keyword evidence="3" id="KW-1185">Reference proteome</keyword>
<name>A0AAV4P7X1_CAEEX</name>
<protein>
    <submittedName>
        <fullName evidence="2">Uncharacterized protein</fullName>
    </submittedName>
</protein>
<proteinExistence type="predicted"/>
<feature type="region of interest" description="Disordered" evidence="1">
    <location>
        <begin position="38"/>
        <end position="60"/>
    </location>
</feature>
<dbReference type="AlphaFoldDB" id="A0AAV4P7X1"/>
<feature type="region of interest" description="Disordered" evidence="1">
    <location>
        <begin position="88"/>
        <end position="111"/>
    </location>
</feature>
<dbReference type="Proteomes" id="UP001054945">
    <property type="component" value="Unassembled WGS sequence"/>
</dbReference>
<reference evidence="2 3" key="1">
    <citation type="submission" date="2021-06" db="EMBL/GenBank/DDBJ databases">
        <title>Caerostris extrusa draft genome.</title>
        <authorList>
            <person name="Kono N."/>
            <person name="Arakawa K."/>
        </authorList>
    </citation>
    <scope>NUCLEOTIDE SEQUENCE [LARGE SCALE GENOMIC DNA]</scope>
</reference>
<accession>A0AAV4P7X1</accession>
<dbReference type="EMBL" id="BPLR01004201">
    <property type="protein sequence ID" value="GIX93136.1"/>
    <property type="molecule type" value="Genomic_DNA"/>
</dbReference>